<dbReference type="GO" id="GO:0015416">
    <property type="term" value="F:ABC-type phosphonate transporter activity"/>
    <property type="evidence" value="ECO:0007669"/>
    <property type="project" value="InterPro"/>
</dbReference>
<evidence type="ECO:0000313" key="9">
    <source>
        <dbReference type="Proteomes" id="UP000424468"/>
    </source>
</evidence>
<evidence type="ECO:0000313" key="8">
    <source>
        <dbReference type="EMBL" id="QGS51661.1"/>
    </source>
</evidence>
<keyword evidence="6" id="KW-0472">Membrane</keyword>
<dbReference type="KEGG" id="stab:STABA_v1c02950"/>
<keyword evidence="3" id="KW-0547">Nucleotide-binding</keyword>
<dbReference type="InterPro" id="IPR027417">
    <property type="entry name" value="P-loop_NTPase"/>
</dbReference>
<dbReference type="InterPro" id="IPR012693">
    <property type="entry name" value="ABC_transpr_PhnC"/>
</dbReference>
<dbReference type="Pfam" id="PF00005">
    <property type="entry name" value="ABC_tran"/>
    <property type="match status" value="1"/>
</dbReference>
<feature type="domain" description="ABC transporter" evidence="7">
    <location>
        <begin position="2"/>
        <end position="255"/>
    </location>
</feature>
<dbReference type="GO" id="GO:0005524">
    <property type="term" value="F:ATP binding"/>
    <property type="evidence" value="ECO:0007669"/>
    <property type="project" value="UniProtKB-KW"/>
</dbReference>
<dbReference type="CDD" id="cd03256">
    <property type="entry name" value="ABC_PhnC_transporter"/>
    <property type="match status" value="1"/>
</dbReference>
<dbReference type="PANTHER" id="PTHR43166">
    <property type="entry name" value="AMINO ACID IMPORT ATP-BINDING PROTEIN"/>
    <property type="match status" value="1"/>
</dbReference>
<dbReference type="SMART" id="SM00382">
    <property type="entry name" value="AAA"/>
    <property type="match status" value="1"/>
</dbReference>
<evidence type="ECO:0000256" key="6">
    <source>
        <dbReference type="ARBA" id="ARBA00023136"/>
    </source>
</evidence>
<dbReference type="RefSeq" id="WP_156005849.1">
    <property type="nucleotide sequence ID" value="NZ_CP046276.1"/>
</dbReference>
<keyword evidence="9" id="KW-1185">Reference proteome</keyword>
<dbReference type="EMBL" id="CP046276">
    <property type="protein sequence ID" value="QGS51661.1"/>
    <property type="molecule type" value="Genomic_DNA"/>
</dbReference>
<keyword evidence="2" id="KW-1003">Cell membrane</keyword>
<gene>
    <name evidence="8" type="primary">phnC</name>
    <name evidence="8" type="ORF">STABA_v1c02950</name>
</gene>
<evidence type="ECO:0000256" key="2">
    <source>
        <dbReference type="ARBA" id="ARBA00022475"/>
    </source>
</evidence>
<organism evidence="8 9">
    <name type="scientific">Spiroplasma tabanidicola</name>
    <dbReference type="NCBI Taxonomy" id="324079"/>
    <lineage>
        <taxon>Bacteria</taxon>
        <taxon>Bacillati</taxon>
        <taxon>Mycoplasmatota</taxon>
        <taxon>Mollicutes</taxon>
        <taxon>Entomoplasmatales</taxon>
        <taxon>Spiroplasmataceae</taxon>
        <taxon>Spiroplasma</taxon>
    </lineage>
</organism>
<accession>A0A6I6C9T4</accession>
<dbReference type="PROSITE" id="PS00211">
    <property type="entry name" value="ABC_TRANSPORTER_1"/>
    <property type="match status" value="1"/>
</dbReference>
<evidence type="ECO:0000256" key="3">
    <source>
        <dbReference type="ARBA" id="ARBA00022741"/>
    </source>
</evidence>
<dbReference type="InterPro" id="IPR017871">
    <property type="entry name" value="ABC_transporter-like_CS"/>
</dbReference>
<dbReference type="PROSITE" id="PS50893">
    <property type="entry name" value="ABC_TRANSPORTER_2"/>
    <property type="match status" value="1"/>
</dbReference>
<keyword evidence="5" id="KW-1278">Translocase</keyword>
<sequence>MIKFDNVNKVWPNGKHALKNINLEIEDGEFVAIIGLSGAGKTTLLKTINQINTITSGEIIIDFYNKYEKKEEFNVHKIKGKKLIRLRQKIGLMSQEYNNIEKLSVLKNVLNARISRINFWRSLTGIFSRYDKEIALKSLEKLNLLEYAYARVENLSGGQQQRIALARTISQHPALIIADEPVSALDPILANQVMNDFALINKTDKITVIINIHHVELAKKYATRIIGVKDGEIVFNGPSKDLNEEKLKLIYGENY</sequence>
<dbReference type="Gene3D" id="3.40.50.300">
    <property type="entry name" value="P-loop containing nucleotide triphosphate hydrolases"/>
    <property type="match status" value="1"/>
</dbReference>
<keyword evidence="4 8" id="KW-0067">ATP-binding</keyword>
<evidence type="ECO:0000256" key="4">
    <source>
        <dbReference type="ARBA" id="ARBA00022840"/>
    </source>
</evidence>
<dbReference type="InterPro" id="IPR050086">
    <property type="entry name" value="MetN_ABC_transporter-like"/>
</dbReference>
<dbReference type="SUPFAM" id="SSF52540">
    <property type="entry name" value="P-loop containing nucleoside triphosphate hydrolases"/>
    <property type="match status" value="1"/>
</dbReference>
<dbReference type="NCBIfam" id="TIGR02315">
    <property type="entry name" value="ABC_phnC"/>
    <property type="match status" value="1"/>
</dbReference>
<dbReference type="GO" id="GO:0016887">
    <property type="term" value="F:ATP hydrolysis activity"/>
    <property type="evidence" value="ECO:0007669"/>
    <property type="project" value="InterPro"/>
</dbReference>
<evidence type="ECO:0000256" key="1">
    <source>
        <dbReference type="ARBA" id="ARBA00022448"/>
    </source>
</evidence>
<dbReference type="PANTHER" id="PTHR43166:SF6">
    <property type="entry name" value="PHOSPHONATES IMPORT ATP-BINDING PROTEIN PHNC"/>
    <property type="match status" value="1"/>
</dbReference>
<evidence type="ECO:0000259" key="7">
    <source>
        <dbReference type="PROSITE" id="PS50893"/>
    </source>
</evidence>
<dbReference type="AlphaFoldDB" id="A0A6I6C9T4"/>
<dbReference type="InterPro" id="IPR003593">
    <property type="entry name" value="AAA+_ATPase"/>
</dbReference>
<proteinExistence type="predicted"/>
<keyword evidence="1" id="KW-0813">Transport</keyword>
<evidence type="ECO:0000256" key="5">
    <source>
        <dbReference type="ARBA" id="ARBA00022967"/>
    </source>
</evidence>
<dbReference type="Proteomes" id="UP000424468">
    <property type="component" value="Chromosome"/>
</dbReference>
<dbReference type="OrthoDB" id="389713at2"/>
<name>A0A6I6C9T4_9MOLU</name>
<dbReference type="GO" id="GO:0016020">
    <property type="term" value="C:membrane"/>
    <property type="evidence" value="ECO:0007669"/>
    <property type="project" value="InterPro"/>
</dbReference>
<reference evidence="8 9" key="1">
    <citation type="submission" date="2019-11" db="EMBL/GenBank/DDBJ databases">
        <title>Complete genome sequence of Spiroplasma tabanidicola TAUS-1 (DSM 22603).</title>
        <authorList>
            <person name="Huang C.-T."/>
            <person name="Lin Y.-C."/>
            <person name="Kuo C.-H."/>
        </authorList>
    </citation>
    <scope>NUCLEOTIDE SEQUENCE [LARGE SCALE GENOMIC DNA]</scope>
    <source>
        <strain evidence="8 9">TAUS-1</strain>
    </source>
</reference>
<dbReference type="InterPro" id="IPR003439">
    <property type="entry name" value="ABC_transporter-like_ATP-bd"/>
</dbReference>
<protein>
    <submittedName>
        <fullName evidence="8">Phosphonate transport system ATP-binding protein</fullName>
    </submittedName>
</protein>